<evidence type="ECO:0000313" key="2">
    <source>
        <dbReference type="EMBL" id="OME66940.1"/>
    </source>
</evidence>
<proteinExistence type="predicted"/>
<dbReference type="Proteomes" id="UP000187425">
    <property type="component" value="Unassembled WGS sequence"/>
</dbReference>
<protein>
    <recommendedName>
        <fullName evidence="4">Lipoprotein</fullName>
    </recommendedName>
</protein>
<sequence>MKGMKPMKILKQTCLLLLTVLALSACSRPVADKSQLPPPTVVPSGAEERFSLEELATLIGKEDAQVVQALGKGAPNRNEGTNSTLLSREYNEKIVNHEANLQVSYDHTGKVIGETIHFEEATKEKLTQEITQQLGELTTKSEGNTADIGKEGEGTNFRRVWKTDNAKISLIESNGKLSISIDTK</sequence>
<evidence type="ECO:0008006" key="4">
    <source>
        <dbReference type="Google" id="ProtNLM"/>
    </source>
</evidence>
<comment type="caution">
    <text evidence="2">The sequence shown here is derived from an EMBL/GenBank/DDBJ whole genome shotgun (WGS) entry which is preliminary data.</text>
</comment>
<feature type="chain" id="PRO_5038595733" description="Lipoprotein" evidence="1">
    <location>
        <begin position="28"/>
        <end position="184"/>
    </location>
</feature>
<dbReference type="EMBL" id="MPTW01000013">
    <property type="protein sequence ID" value="OME66940.1"/>
    <property type="molecule type" value="Genomic_DNA"/>
</dbReference>
<name>A0A1R0ZCE1_9BACL</name>
<organism evidence="2 3">
    <name type="scientific">Paenibacillus odorifer</name>
    <dbReference type="NCBI Taxonomy" id="189426"/>
    <lineage>
        <taxon>Bacteria</taxon>
        <taxon>Bacillati</taxon>
        <taxon>Bacillota</taxon>
        <taxon>Bacilli</taxon>
        <taxon>Bacillales</taxon>
        <taxon>Paenibacillaceae</taxon>
        <taxon>Paenibacillus</taxon>
    </lineage>
</organism>
<dbReference type="PROSITE" id="PS51257">
    <property type="entry name" value="PROKAR_LIPOPROTEIN"/>
    <property type="match status" value="1"/>
</dbReference>
<accession>A0A1R0ZCE1</accession>
<keyword evidence="1" id="KW-0732">Signal</keyword>
<evidence type="ECO:0000313" key="3">
    <source>
        <dbReference type="Proteomes" id="UP000187425"/>
    </source>
</evidence>
<reference evidence="2 3" key="1">
    <citation type="submission" date="2016-11" db="EMBL/GenBank/DDBJ databases">
        <title>Paenibacillus species isolates.</title>
        <authorList>
            <person name="Beno S.M."/>
        </authorList>
    </citation>
    <scope>NUCLEOTIDE SEQUENCE [LARGE SCALE GENOMIC DNA]</scope>
    <source>
        <strain evidence="2 3">FSL H7-0443</strain>
    </source>
</reference>
<evidence type="ECO:0000256" key="1">
    <source>
        <dbReference type="SAM" id="SignalP"/>
    </source>
</evidence>
<gene>
    <name evidence="2" type="ORF">BSK65_20805</name>
</gene>
<dbReference type="AlphaFoldDB" id="A0A1R0ZCE1"/>
<feature type="signal peptide" evidence="1">
    <location>
        <begin position="1"/>
        <end position="27"/>
    </location>
</feature>